<proteinExistence type="predicted"/>
<feature type="compositionally biased region" description="Low complexity" evidence="1">
    <location>
        <begin position="25"/>
        <end position="42"/>
    </location>
</feature>
<name>A0A0G4N2W6_VERLO</name>
<sequence>MIHHETKQNIPPARQPGRAPNSHHSAMTSSPQTPMSPQTSSAALVIRHAPGSSQGLPGTAPD</sequence>
<feature type="region of interest" description="Disordered" evidence="1">
    <location>
        <begin position="1"/>
        <end position="62"/>
    </location>
</feature>
<accession>A0A0G4N2W6</accession>
<protein>
    <submittedName>
        <fullName evidence="2">Uncharacterized protein</fullName>
    </submittedName>
</protein>
<evidence type="ECO:0000256" key="1">
    <source>
        <dbReference type="SAM" id="MobiDB-lite"/>
    </source>
</evidence>
<gene>
    <name evidence="2" type="ORF">BN1723_015793</name>
</gene>
<dbReference type="Proteomes" id="UP000045706">
    <property type="component" value="Unassembled WGS sequence"/>
</dbReference>
<evidence type="ECO:0000313" key="3">
    <source>
        <dbReference type="Proteomes" id="UP000045706"/>
    </source>
</evidence>
<reference evidence="3" key="1">
    <citation type="submission" date="2015-05" db="EMBL/GenBank/DDBJ databases">
        <authorList>
            <person name="Fogelqvist Johan"/>
        </authorList>
    </citation>
    <scope>NUCLEOTIDE SEQUENCE [LARGE SCALE GENOMIC DNA]</scope>
</reference>
<dbReference type="EMBL" id="CVQI01032230">
    <property type="protein sequence ID" value="CRK40767.1"/>
    <property type="molecule type" value="Genomic_DNA"/>
</dbReference>
<dbReference type="AlphaFoldDB" id="A0A0G4N2W6"/>
<organism evidence="2 3">
    <name type="scientific">Verticillium longisporum</name>
    <name type="common">Verticillium dahliae var. longisporum</name>
    <dbReference type="NCBI Taxonomy" id="100787"/>
    <lineage>
        <taxon>Eukaryota</taxon>
        <taxon>Fungi</taxon>
        <taxon>Dikarya</taxon>
        <taxon>Ascomycota</taxon>
        <taxon>Pezizomycotina</taxon>
        <taxon>Sordariomycetes</taxon>
        <taxon>Hypocreomycetidae</taxon>
        <taxon>Glomerellales</taxon>
        <taxon>Plectosphaerellaceae</taxon>
        <taxon>Verticillium</taxon>
    </lineage>
</organism>
<evidence type="ECO:0000313" key="2">
    <source>
        <dbReference type="EMBL" id="CRK40767.1"/>
    </source>
</evidence>